<dbReference type="NCBIfam" id="TIGR00229">
    <property type="entry name" value="sensory_box"/>
    <property type="match status" value="2"/>
</dbReference>
<organism evidence="6 7">
    <name type="scientific">Microbacterium album</name>
    <dbReference type="NCBI Taxonomy" id="2053191"/>
    <lineage>
        <taxon>Bacteria</taxon>
        <taxon>Bacillati</taxon>
        <taxon>Actinomycetota</taxon>
        <taxon>Actinomycetes</taxon>
        <taxon>Micrococcales</taxon>
        <taxon>Microbacteriaceae</taxon>
        <taxon>Microbacterium</taxon>
    </lineage>
</organism>
<name>A0A917MQ81_9MICO</name>
<evidence type="ECO:0000259" key="2">
    <source>
        <dbReference type="PROSITE" id="PS50112"/>
    </source>
</evidence>
<dbReference type="Pfam" id="PF00563">
    <property type="entry name" value="EAL"/>
    <property type="match status" value="1"/>
</dbReference>
<reference evidence="6" key="1">
    <citation type="journal article" date="2014" name="Int. J. Syst. Evol. Microbiol.">
        <title>Complete genome sequence of Corynebacterium casei LMG S-19264T (=DSM 44701T), isolated from a smear-ripened cheese.</title>
        <authorList>
            <consortium name="US DOE Joint Genome Institute (JGI-PGF)"/>
            <person name="Walter F."/>
            <person name="Albersmeier A."/>
            <person name="Kalinowski J."/>
            <person name="Ruckert C."/>
        </authorList>
    </citation>
    <scope>NUCLEOTIDE SEQUENCE</scope>
    <source>
        <strain evidence="6">CGMCC 1.15794</strain>
    </source>
</reference>
<dbReference type="CDD" id="cd01948">
    <property type="entry name" value="EAL"/>
    <property type="match status" value="1"/>
</dbReference>
<dbReference type="SUPFAM" id="SSF141868">
    <property type="entry name" value="EAL domain-like"/>
    <property type="match status" value="1"/>
</dbReference>
<dbReference type="CDD" id="cd00130">
    <property type="entry name" value="PAS"/>
    <property type="match status" value="2"/>
</dbReference>
<dbReference type="SMART" id="SM00267">
    <property type="entry name" value="GGDEF"/>
    <property type="match status" value="1"/>
</dbReference>
<dbReference type="Gene3D" id="3.30.70.270">
    <property type="match status" value="1"/>
</dbReference>
<dbReference type="PROSITE" id="PS50113">
    <property type="entry name" value="PAC"/>
    <property type="match status" value="1"/>
</dbReference>
<feature type="domain" description="GGDEF" evidence="5">
    <location>
        <begin position="427"/>
        <end position="563"/>
    </location>
</feature>
<dbReference type="InterPro" id="IPR043128">
    <property type="entry name" value="Rev_trsase/Diguanyl_cyclase"/>
</dbReference>
<dbReference type="PANTHER" id="PTHR44757:SF2">
    <property type="entry name" value="BIOFILM ARCHITECTURE MAINTENANCE PROTEIN MBAA"/>
    <property type="match status" value="1"/>
</dbReference>
<dbReference type="AlphaFoldDB" id="A0A917MQ81"/>
<dbReference type="InterPro" id="IPR001633">
    <property type="entry name" value="EAL_dom"/>
</dbReference>
<evidence type="ECO:0000313" key="7">
    <source>
        <dbReference type="Proteomes" id="UP000657592"/>
    </source>
</evidence>
<reference evidence="6" key="2">
    <citation type="submission" date="2020-09" db="EMBL/GenBank/DDBJ databases">
        <authorList>
            <person name="Sun Q."/>
            <person name="Zhou Y."/>
        </authorList>
    </citation>
    <scope>NUCLEOTIDE SEQUENCE</scope>
    <source>
        <strain evidence="6">CGMCC 1.15794</strain>
    </source>
</reference>
<dbReference type="SMART" id="SM00052">
    <property type="entry name" value="EAL"/>
    <property type="match status" value="1"/>
</dbReference>
<feature type="domain" description="PAS" evidence="2">
    <location>
        <begin position="145"/>
        <end position="215"/>
    </location>
</feature>
<dbReference type="Proteomes" id="UP000657592">
    <property type="component" value="Unassembled WGS sequence"/>
</dbReference>
<feature type="domain" description="EAL" evidence="4">
    <location>
        <begin position="572"/>
        <end position="826"/>
    </location>
</feature>
<dbReference type="Pfam" id="PF13188">
    <property type="entry name" value="PAS_8"/>
    <property type="match status" value="1"/>
</dbReference>
<feature type="domain" description="PAC" evidence="3">
    <location>
        <begin position="217"/>
        <end position="268"/>
    </location>
</feature>
<dbReference type="InterPro" id="IPR000700">
    <property type="entry name" value="PAS-assoc_C"/>
</dbReference>
<keyword evidence="7" id="KW-1185">Reference proteome</keyword>
<sequence length="852" mass="93056">MDSDEDVGGQKAMIARLRHDLRRFRTMAEQTGDGLILSEDDRVVFANARAAEMLGALRPEDLHGRELIELYPPSQRRAGAAQIETSQQQPGVVIESELTLPQRDGDGIEVAAHLITTIVDGRTVMQCELRDLSSRRRFEQALREEREYSDAIIDSLPGLFYHYDEQGRLLRWNRNLEEISRYSADELAGSPVDLHFEPEELERVRASIAEVFQNGTSEVEASVNMPDGRTAPYLLTGQSFRYGDGKIGLVGIGLDLTEQRAAERRLRKESALLRAQLDNSLEGVMIVDADGTITINRVFARIWRVPEELAAAAGQDDFFYRLYAHMMAQMVDPSAVAEAIGTTFQAPDAVLSGEIALRGGTALRYHTAPIKDDGEQYYGRTWVYGDITEQRAAERQAERLANYDAATELPNRRFIQTRMAEAVAAGRPFAVLNVDLDNFKDINDAYGHPFGDAVLKAAGERLQELLSGIVPDATLARFGGDEFLALLPEVQDEAHAARALDVVVAGLPRPLRVGSRAVRVSASVGAALWPAHGGDVDALLQAADIAMYHAKRNGRDRFQLFSAALAQERQRAVALETGLRAAIAAGDLRLHYQPKVAAATGELTGLEALARWHHPEYGEVSPDRFIAIAEESTLIIELGSWVLREACRQARAWLDAGVPLPPIAVNVSAGQILYHDLVAEVTGVIDASGVPPELLQIELTESVMAKDPELVASALDTLSRRGVTTAIDDFGTGYSSLSYLRSFPAHAIKIDQVFIERLTDSPDDDKIVRATISLAHSLGFRVVAEGVETEAQRDHLLALGCDELQGWYIGRPAPADSVPEVIARLRPGARQSPRRQGSQAGDPGGSAPAGVS</sequence>
<evidence type="ECO:0000313" key="6">
    <source>
        <dbReference type="EMBL" id="GGH50388.1"/>
    </source>
</evidence>
<evidence type="ECO:0000259" key="5">
    <source>
        <dbReference type="PROSITE" id="PS50887"/>
    </source>
</evidence>
<dbReference type="RefSeq" id="WP_188757126.1">
    <property type="nucleotide sequence ID" value="NZ_BMJY01000021.1"/>
</dbReference>
<dbReference type="PANTHER" id="PTHR44757">
    <property type="entry name" value="DIGUANYLATE CYCLASE DGCP"/>
    <property type="match status" value="1"/>
</dbReference>
<gene>
    <name evidence="6" type="ORF">GCM10010921_29110</name>
</gene>
<dbReference type="SUPFAM" id="SSF55785">
    <property type="entry name" value="PYP-like sensor domain (PAS domain)"/>
    <property type="match status" value="3"/>
</dbReference>
<dbReference type="FunFam" id="3.20.20.450:FF:000001">
    <property type="entry name" value="Cyclic di-GMP phosphodiesterase yahA"/>
    <property type="match status" value="1"/>
</dbReference>
<evidence type="ECO:0000259" key="4">
    <source>
        <dbReference type="PROSITE" id="PS50883"/>
    </source>
</evidence>
<dbReference type="Pfam" id="PF08448">
    <property type="entry name" value="PAS_4"/>
    <property type="match status" value="1"/>
</dbReference>
<dbReference type="InterPro" id="IPR035965">
    <property type="entry name" value="PAS-like_dom_sf"/>
</dbReference>
<evidence type="ECO:0000259" key="3">
    <source>
        <dbReference type="PROSITE" id="PS50113"/>
    </source>
</evidence>
<dbReference type="Gene3D" id="3.20.20.450">
    <property type="entry name" value="EAL domain"/>
    <property type="match status" value="1"/>
</dbReference>
<dbReference type="InterPro" id="IPR013656">
    <property type="entry name" value="PAS_4"/>
</dbReference>
<comment type="caution">
    <text evidence="6">The sequence shown here is derived from an EMBL/GenBank/DDBJ whole genome shotgun (WGS) entry which is preliminary data.</text>
</comment>
<accession>A0A917MQ81</accession>
<dbReference type="InterPro" id="IPR052155">
    <property type="entry name" value="Biofilm_reg_signaling"/>
</dbReference>
<dbReference type="InterPro" id="IPR029787">
    <property type="entry name" value="Nucleotide_cyclase"/>
</dbReference>
<dbReference type="Gene3D" id="3.30.450.20">
    <property type="entry name" value="PAS domain"/>
    <property type="match status" value="3"/>
</dbReference>
<dbReference type="PROSITE" id="PS50887">
    <property type="entry name" value="GGDEF"/>
    <property type="match status" value="1"/>
</dbReference>
<protein>
    <submittedName>
        <fullName evidence="6">GGDEF domain-containing protein</fullName>
    </submittedName>
</protein>
<dbReference type="CDD" id="cd01949">
    <property type="entry name" value="GGDEF"/>
    <property type="match status" value="1"/>
</dbReference>
<dbReference type="Pfam" id="PF00990">
    <property type="entry name" value="GGDEF"/>
    <property type="match status" value="1"/>
</dbReference>
<dbReference type="EMBL" id="BMJY01000021">
    <property type="protein sequence ID" value="GGH50388.1"/>
    <property type="molecule type" value="Genomic_DNA"/>
</dbReference>
<dbReference type="InterPro" id="IPR000014">
    <property type="entry name" value="PAS"/>
</dbReference>
<proteinExistence type="predicted"/>
<dbReference type="InterPro" id="IPR013767">
    <property type="entry name" value="PAS_fold"/>
</dbReference>
<dbReference type="InterPro" id="IPR000160">
    <property type="entry name" value="GGDEF_dom"/>
</dbReference>
<dbReference type="SUPFAM" id="SSF55073">
    <property type="entry name" value="Nucleotide cyclase"/>
    <property type="match status" value="1"/>
</dbReference>
<dbReference type="InterPro" id="IPR035919">
    <property type="entry name" value="EAL_sf"/>
</dbReference>
<dbReference type="GO" id="GO:0006355">
    <property type="term" value="P:regulation of DNA-templated transcription"/>
    <property type="evidence" value="ECO:0007669"/>
    <property type="project" value="InterPro"/>
</dbReference>
<dbReference type="Pfam" id="PF00989">
    <property type="entry name" value="PAS"/>
    <property type="match status" value="1"/>
</dbReference>
<dbReference type="PROSITE" id="PS50883">
    <property type="entry name" value="EAL"/>
    <property type="match status" value="1"/>
</dbReference>
<evidence type="ECO:0000256" key="1">
    <source>
        <dbReference type="SAM" id="MobiDB-lite"/>
    </source>
</evidence>
<dbReference type="NCBIfam" id="TIGR00254">
    <property type="entry name" value="GGDEF"/>
    <property type="match status" value="1"/>
</dbReference>
<dbReference type="PROSITE" id="PS50112">
    <property type="entry name" value="PAS"/>
    <property type="match status" value="1"/>
</dbReference>
<feature type="region of interest" description="Disordered" evidence="1">
    <location>
        <begin position="826"/>
        <end position="852"/>
    </location>
</feature>
<dbReference type="SMART" id="SM00091">
    <property type="entry name" value="PAS"/>
    <property type="match status" value="3"/>
</dbReference>